<organism evidence="2 4">
    <name type="scientific">Rotaria magnacalcarata</name>
    <dbReference type="NCBI Taxonomy" id="392030"/>
    <lineage>
        <taxon>Eukaryota</taxon>
        <taxon>Metazoa</taxon>
        <taxon>Spiralia</taxon>
        <taxon>Gnathifera</taxon>
        <taxon>Rotifera</taxon>
        <taxon>Eurotatoria</taxon>
        <taxon>Bdelloidea</taxon>
        <taxon>Philodinida</taxon>
        <taxon>Philodinidae</taxon>
        <taxon>Rotaria</taxon>
    </lineage>
</organism>
<dbReference type="EMBL" id="CAJOBJ010364227">
    <property type="protein sequence ID" value="CAF5220040.1"/>
    <property type="molecule type" value="Genomic_DNA"/>
</dbReference>
<feature type="non-terminal residue" evidence="2">
    <location>
        <position position="36"/>
    </location>
</feature>
<sequence>MASSKTRDPWQQQQQQQQQNRLRFTTMSRENINDIQ</sequence>
<feature type="region of interest" description="Disordered" evidence="1">
    <location>
        <begin position="1"/>
        <end position="36"/>
    </location>
</feature>
<dbReference type="Proteomes" id="UP000676336">
    <property type="component" value="Unassembled WGS sequence"/>
</dbReference>
<accession>A0A8S3JRB5</accession>
<dbReference type="AlphaFoldDB" id="A0A8S3JRB5"/>
<reference evidence="2" key="1">
    <citation type="submission" date="2021-02" db="EMBL/GenBank/DDBJ databases">
        <authorList>
            <person name="Nowell W R."/>
        </authorList>
    </citation>
    <scope>NUCLEOTIDE SEQUENCE</scope>
</reference>
<name>A0A8S3JRB5_9BILA</name>
<protein>
    <submittedName>
        <fullName evidence="2">Uncharacterized protein</fullName>
    </submittedName>
</protein>
<proteinExistence type="predicted"/>
<dbReference type="Proteomes" id="UP000681720">
    <property type="component" value="Unassembled WGS sequence"/>
</dbReference>
<feature type="compositionally biased region" description="Polar residues" evidence="1">
    <location>
        <begin position="20"/>
        <end position="36"/>
    </location>
</feature>
<dbReference type="EMBL" id="CAJOBI010367597">
    <property type="protein sequence ID" value="CAF5228758.1"/>
    <property type="molecule type" value="Genomic_DNA"/>
</dbReference>
<evidence type="ECO:0000313" key="2">
    <source>
        <dbReference type="EMBL" id="CAF5220040.1"/>
    </source>
</evidence>
<evidence type="ECO:0000313" key="3">
    <source>
        <dbReference type="EMBL" id="CAF5228758.1"/>
    </source>
</evidence>
<gene>
    <name evidence="2" type="ORF">GIL414_LOCUS83807</name>
    <name evidence="3" type="ORF">SMN809_LOCUS85899</name>
</gene>
<comment type="caution">
    <text evidence="2">The sequence shown here is derived from an EMBL/GenBank/DDBJ whole genome shotgun (WGS) entry which is preliminary data.</text>
</comment>
<evidence type="ECO:0000313" key="4">
    <source>
        <dbReference type="Proteomes" id="UP000681720"/>
    </source>
</evidence>
<evidence type="ECO:0000256" key="1">
    <source>
        <dbReference type="SAM" id="MobiDB-lite"/>
    </source>
</evidence>